<evidence type="ECO:0000256" key="1">
    <source>
        <dbReference type="SAM" id="MobiDB-lite"/>
    </source>
</evidence>
<feature type="non-terminal residue" evidence="3">
    <location>
        <position position="1"/>
    </location>
</feature>
<keyword evidence="2" id="KW-0472">Membrane</keyword>
<feature type="transmembrane region" description="Helical" evidence="2">
    <location>
        <begin position="191"/>
        <end position="212"/>
    </location>
</feature>
<dbReference type="AlphaFoldDB" id="A0A843XH20"/>
<feature type="transmembrane region" description="Helical" evidence="2">
    <location>
        <begin position="273"/>
        <end position="293"/>
    </location>
</feature>
<evidence type="ECO:0000313" key="4">
    <source>
        <dbReference type="Proteomes" id="UP000652761"/>
    </source>
</evidence>
<dbReference type="OrthoDB" id="47210at2759"/>
<accession>A0A843XH20</accession>
<keyword evidence="2" id="KW-0812">Transmembrane</keyword>
<sequence>MVAVLASFSRNCIPFSFPSLPSVSTSKPFNPDHPSHLRRSSAHHRAPFRGDTLRFHGHGSPAGTLPIRRLLLLRRWSSADEESPGGPTLPEEGPVDRVNGGGGDGGEDWTTSVLLFVLWAGLMYYVFQLTPDQTPSRDMYFLQKLLNLKGDDGFRMNQVLVALWYIMGLWPLVYSMLLLPSGRSSRSKVPVWPFLVVSFFAGAYGLIPYFVLWKPPPPPFEEEEIQSWPLNFLESKITAAILTAAGLGLILYAGLAPGDEWTEFYQYFRESKFIHLTSLDFLLLSSFSGFWVYNDMTARKWFDEGSWLLPFALVPFMGPALYLLLRPPLSAIVAPVWGWKPPGAVAILRPNPKQIGFKLSSTITQAQIFNRVILDIEHRFDDTEWYGAILFCQSHFNRLIQSLMVGNERGKMESK</sequence>
<organism evidence="3 4">
    <name type="scientific">Colocasia esculenta</name>
    <name type="common">Wild taro</name>
    <name type="synonym">Arum esculentum</name>
    <dbReference type="NCBI Taxonomy" id="4460"/>
    <lineage>
        <taxon>Eukaryota</taxon>
        <taxon>Viridiplantae</taxon>
        <taxon>Streptophyta</taxon>
        <taxon>Embryophyta</taxon>
        <taxon>Tracheophyta</taxon>
        <taxon>Spermatophyta</taxon>
        <taxon>Magnoliopsida</taxon>
        <taxon>Liliopsida</taxon>
        <taxon>Araceae</taxon>
        <taxon>Aroideae</taxon>
        <taxon>Colocasieae</taxon>
        <taxon>Colocasia</taxon>
    </lineage>
</organism>
<evidence type="ECO:0000256" key="2">
    <source>
        <dbReference type="SAM" id="Phobius"/>
    </source>
</evidence>
<keyword evidence="2" id="KW-1133">Transmembrane helix</keyword>
<dbReference type="PANTHER" id="PTHR36009">
    <property type="match status" value="1"/>
</dbReference>
<protein>
    <recommendedName>
        <fullName evidence="5">Cardiolipin synthase N-terminal domain-containing protein</fullName>
    </recommendedName>
</protein>
<dbReference type="Proteomes" id="UP000652761">
    <property type="component" value="Unassembled WGS sequence"/>
</dbReference>
<dbReference type="EMBL" id="NMUH01008212">
    <property type="protein sequence ID" value="MQM18465.1"/>
    <property type="molecule type" value="Genomic_DNA"/>
</dbReference>
<evidence type="ECO:0000313" key="3">
    <source>
        <dbReference type="EMBL" id="MQM18465.1"/>
    </source>
</evidence>
<feature type="transmembrane region" description="Helical" evidence="2">
    <location>
        <begin position="159"/>
        <end position="179"/>
    </location>
</feature>
<evidence type="ECO:0008006" key="5">
    <source>
        <dbReference type="Google" id="ProtNLM"/>
    </source>
</evidence>
<name>A0A843XH20_COLES</name>
<gene>
    <name evidence="3" type="ORF">Taro_051458</name>
</gene>
<reference evidence="3" key="1">
    <citation type="submission" date="2017-07" db="EMBL/GenBank/DDBJ databases">
        <title>Taro Niue Genome Assembly and Annotation.</title>
        <authorList>
            <person name="Atibalentja N."/>
            <person name="Keating K."/>
            <person name="Fields C.J."/>
        </authorList>
    </citation>
    <scope>NUCLEOTIDE SEQUENCE</scope>
    <source>
        <strain evidence="3">Niue_2</strain>
        <tissue evidence="3">Leaf</tissue>
    </source>
</reference>
<feature type="transmembrane region" description="Helical" evidence="2">
    <location>
        <begin position="232"/>
        <end position="252"/>
    </location>
</feature>
<comment type="caution">
    <text evidence="3">The sequence shown here is derived from an EMBL/GenBank/DDBJ whole genome shotgun (WGS) entry which is preliminary data.</text>
</comment>
<feature type="region of interest" description="Disordered" evidence="1">
    <location>
        <begin position="24"/>
        <end position="43"/>
    </location>
</feature>
<dbReference type="PANTHER" id="PTHR36009:SF3">
    <property type="entry name" value="TRANSMEMBRANE PROTEIN"/>
    <property type="match status" value="1"/>
</dbReference>
<keyword evidence="4" id="KW-1185">Reference proteome</keyword>
<feature type="region of interest" description="Disordered" evidence="1">
    <location>
        <begin position="79"/>
        <end position="104"/>
    </location>
</feature>
<proteinExistence type="predicted"/>
<feature type="transmembrane region" description="Helical" evidence="2">
    <location>
        <begin position="109"/>
        <end position="127"/>
    </location>
</feature>
<feature type="transmembrane region" description="Helical" evidence="2">
    <location>
        <begin position="305"/>
        <end position="325"/>
    </location>
</feature>